<dbReference type="GO" id="GO:0009450">
    <property type="term" value="P:gamma-aminobutyric acid catabolic process"/>
    <property type="evidence" value="ECO:0007669"/>
    <property type="project" value="InterPro"/>
</dbReference>
<dbReference type="FunFam" id="3.40.309.10:FF:000004">
    <property type="entry name" value="Succinate-semialdehyde dehydrogenase I"/>
    <property type="match status" value="1"/>
</dbReference>
<organism evidence="8 9">
    <name type="scientific">Agrobacterium tumefaciens</name>
    <dbReference type="NCBI Taxonomy" id="358"/>
    <lineage>
        <taxon>Bacteria</taxon>
        <taxon>Pseudomonadati</taxon>
        <taxon>Pseudomonadota</taxon>
        <taxon>Alphaproteobacteria</taxon>
        <taxon>Hyphomicrobiales</taxon>
        <taxon>Rhizobiaceae</taxon>
        <taxon>Rhizobium/Agrobacterium group</taxon>
        <taxon>Agrobacterium</taxon>
        <taxon>Agrobacterium tumefaciens complex</taxon>
    </lineage>
</organism>
<dbReference type="InterPro" id="IPR015590">
    <property type="entry name" value="Aldehyde_DH_dom"/>
</dbReference>
<dbReference type="PANTHER" id="PTHR43353">
    <property type="entry name" value="SUCCINATE-SEMIALDEHYDE DEHYDROGENASE, MITOCHONDRIAL"/>
    <property type="match status" value="1"/>
</dbReference>
<dbReference type="FunFam" id="3.40.605.10:FF:000005">
    <property type="entry name" value="Succinate-semialdehyde dehydrogenase I"/>
    <property type="match status" value="1"/>
</dbReference>
<dbReference type="NCBIfam" id="TIGR01780">
    <property type="entry name" value="SSADH"/>
    <property type="match status" value="1"/>
</dbReference>
<comment type="similarity">
    <text evidence="1 6">Belongs to the aldehyde dehydrogenase family.</text>
</comment>
<dbReference type="InterPro" id="IPR050740">
    <property type="entry name" value="Aldehyde_DH_Superfamily"/>
</dbReference>
<dbReference type="InterPro" id="IPR016163">
    <property type="entry name" value="Ald_DH_C"/>
</dbReference>
<dbReference type="InterPro" id="IPR010102">
    <property type="entry name" value="Succ_semiAld_DH"/>
</dbReference>
<feature type="domain" description="Aldehyde dehydrogenase" evidence="7">
    <location>
        <begin position="20"/>
        <end position="478"/>
    </location>
</feature>
<dbReference type="InterPro" id="IPR016160">
    <property type="entry name" value="Ald_DH_CS_CYS"/>
</dbReference>
<evidence type="ECO:0000259" key="7">
    <source>
        <dbReference type="Pfam" id="PF00171"/>
    </source>
</evidence>
<dbReference type="SUPFAM" id="SSF53720">
    <property type="entry name" value="ALDH-like"/>
    <property type="match status" value="1"/>
</dbReference>
<evidence type="ECO:0000256" key="2">
    <source>
        <dbReference type="ARBA" id="ARBA00022958"/>
    </source>
</evidence>
<evidence type="ECO:0000313" key="9">
    <source>
        <dbReference type="Proteomes" id="UP000077098"/>
    </source>
</evidence>
<evidence type="ECO:0000256" key="3">
    <source>
        <dbReference type="ARBA" id="ARBA00023002"/>
    </source>
</evidence>
<dbReference type="Gene3D" id="3.40.605.10">
    <property type="entry name" value="Aldehyde Dehydrogenase, Chain A, domain 1"/>
    <property type="match status" value="1"/>
</dbReference>
<dbReference type="EMBL" id="LXPS01000003">
    <property type="protein sequence ID" value="OAE49205.1"/>
    <property type="molecule type" value="Genomic_DNA"/>
</dbReference>
<keyword evidence="2" id="KW-0630">Potassium</keyword>
<evidence type="ECO:0000256" key="1">
    <source>
        <dbReference type="ARBA" id="ARBA00009986"/>
    </source>
</evidence>
<reference evidence="8 9" key="1">
    <citation type="submission" date="2016-05" db="EMBL/GenBank/DDBJ databases">
        <authorList>
            <person name="Lavstsen T."/>
            <person name="Jespersen J.S."/>
        </authorList>
    </citation>
    <scope>NUCLEOTIDE SEQUENCE [LARGE SCALE GENOMIC DNA]</scope>
    <source>
        <strain evidence="8 9">KCJ1736</strain>
    </source>
</reference>
<accession>A0A176XIX8</accession>
<evidence type="ECO:0000256" key="5">
    <source>
        <dbReference type="PROSITE-ProRule" id="PRU10007"/>
    </source>
</evidence>
<dbReference type="PROSITE" id="PS00687">
    <property type="entry name" value="ALDEHYDE_DEHYDR_GLU"/>
    <property type="match status" value="1"/>
</dbReference>
<evidence type="ECO:0000256" key="6">
    <source>
        <dbReference type="RuleBase" id="RU003345"/>
    </source>
</evidence>
<proteinExistence type="inferred from homology"/>
<keyword evidence="3 6" id="KW-0560">Oxidoreductase</keyword>
<dbReference type="Gene3D" id="3.40.309.10">
    <property type="entry name" value="Aldehyde Dehydrogenase, Chain A, domain 2"/>
    <property type="match status" value="1"/>
</dbReference>
<dbReference type="PROSITE" id="PS00070">
    <property type="entry name" value="ALDEHYDE_DEHYDR_CYS"/>
    <property type="match status" value="1"/>
</dbReference>
<feature type="active site" evidence="5">
    <location>
        <position position="256"/>
    </location>
</feature>
<dbReference type="AlphaFoldDB" id="A0A176XIX8"/>
<dbReference type="CDD" id="cd07103">
    <property type="entry name" value="ALDH_F5_SSADH_GabD"/>
    <property type="match status" value="1"/>
</dbReference>
<name>A0A176XIX8_AGRTU</name>
<dbReference type="PANTHER" id="PTHR43353:SF5">
    <property type="entry name" value="SUCCINATE-SEMIALDEHYDE DEHYDROGENASE, MITOCHONDRIAL"/>
    <property type="match status" value="1"/>
</dbReference>
<dbReference type="InterPro" id="IPR016162">
    <property type="entry name" value="Ald_DH_N"/>
</dbReference>
<dbReference type="Pfam" id="PF00171">
    <property type="entry name" value="Aldedh"/>
    <property type="match status" value="1"/>
</dbReference>
<evidence type="ECO:0000256" key="4">
    <source>
        <dbReference type="ARBA" id="ARBA00023097"/>
    </source>
</evidence>
<keyword evidence="4" id="KW-0558">Oxidation</keyword>
<evidence type="ECO:0000313" key="8">
    <source>
        <dbReference type="EMBL" id="OAE49205.1"/>
    </source>
</evidence>
<dbReference type="InterPro" id="IPR029510">
    <property type="entry name" value="Ald_DH_CS_GLU"/>
</dbReference>
<dbReference type="FunFam" id="3.40.605.10:FF:000026">
    <property type="entry name" value="Aldehyde dehydrogenase, putative"/>
    <property type="match status" value="1"/>
</dbReference>
<sequence length="484" mass="51551">MIKLKNAALLRDACLVNGRWVKAADGHTVKVENPARLMIIGDVPSLSADEVRAAVEAAGKAFSDWSRRAAKDRAAILRRWFDLMVANADDLGALMTAEQGKPLAEAKGEALYAASFVEWFAEEAKRIYGDTIPSPATDKRITILKQPIGVCAAITPWNFPAAMITRKAAPALAAGCTMIVKPAEQTPLTALALGVLAEEAGVPAGVFQVVTGAARDIGKVFTESDTVRKISFTGSTEVGRLLMAQSAPTIKKLSLELGGNAPFIVFDDADLDAAVEGAIVSKYRNAGQTCVCSNRIYVQDGVYDAFAEKLVKRVESLSVGEGTEPGVLIGPLIDQDAVAKVEDHIADAIGKGAKIVTGGRRHALGGTFYEPTVLTGATQAMKVAREETFGPVAPLFRFATEDEAVAMANDTEFGLAAYFYTENVRRTWRVAEALEYGMVGHNTGLISNEVAPFGGMKQSGLGREGSHYGIDEYLEIKYLCSAIG</sequence>
<protein>
    <submittedName>
        <fullName evidence="8">Succinate-semialdehyde dehydrogenase (NADP(+))</fullName>
    </submittedName>
</protein>
<dbReference type="GO" id="GO:0004777">
    <property type="term" value="F:succinate-semialdehyde dehydrogenase (NAD+) activity"/>
    <property type="evidence" value="ECO:0007669"/>
    <property type="project" value="TreeGrafter"/>
</dbReference>
<gene>
    <name evidence="8" type="primary">gabD</name>
    <name evidence="8" type="ORF">A7J57_00905</name>
</gene>
<dbReference type="GO" id="GO:0005829">
    <property type="term" value="C:cytosol"/>
    <property type="evidence" value="ECO:0007669"/>
    <property type="project" value="TreeGrafter"/>
</dbReference>
<comment type="caution">
    <text evidence="8">The sequence shown here is derived from an EMBL/GenBank/DDBJ whole genome shotgun (WGS) entry which is preliminary data.</text>
</comment>
<dbReference type="RefSeq" id="WP_063947371.1">
    <property type="nucleotide sequence ID" value="NZ_LXPS01000003.1"/>
</dbReference>
<dbReference type="InterPro" id="IPR016161">
    <property type="entry name" value="Ald_DH/histidinol_DH"/>
</dbReference>
<dbReference type="Proteomes" id="UP000077098">
    <property type="component" value="Unassembled WGS sequence"/>
</dbReference>